<gene>
    <name evidence="1" type="ORF">Hyperionvirus16_47</name>
</gene>
<sequence>MSKLEVNSFDPLLVKYFSEPQVKAFKKSRYYPKYVKFFKLISDKNNRKQTDDFEKIFEMISYYSKIDVMFDIHEYFKIFQFRFFREIFFDECYFHIVIYCQKSWGFGDVMFGIKNKLIVDRFYPAENIFFVVRTEGDGKLIHDSLVKEGKKFRIYILEEYVSLCKSSEKMSVCPKQIYVGAVGANQKRFNDIPGKKAIIFLDEYNGWRIGFDGVIDRLAERKSIVRDCVPESGLIEAGFPIKSKYIINQSGVDKKIIVQINIGSGCLKINYRDDRGNEESIIWAMRGTQESFNCLSNGIVKLNGVYYLTADIDITRIMTEGLALDVNFEDFTKGIIIVFLLRKSENPEHYWVREEKHMVNPIYDAFVSVQDVSKRNKPILRDIEDQIRRELKTSDTSQVISRKDSEVCSCRSCIAAEHAGRLTVSRYSGPSPTRKIDIRWLHNEQILPLGGSAGIGLNQHKYPCMGIHLELTIPDELKDTKLISYRNYLKQTSADNFYFAYNSDSAENNYSYLSKFIQTICLSRSNPDQWINLILISRDCYILSDNIIEFEDIKLHELQKVKLRIFLNESISHNDMIYMIAVSQDLIFVSGDQSFAEVIALSRYGIIKILFYQVQSWKMDLVKQYRNLAHHILKELTLETFNAIVFTKTPISPILIDLIKNKKPQLLEQSGLIYKKIRQVFNFEDALISWVNYINMKLFFSSHPLAEIFFL</sequence>
<protein>
    <submittedName>
        <fullName evidence="1">Putative ORFan</fullName>
    </submittedName>
</protein>
<evidence type="ECO:0000313" key="1">
    <source>
        <dbReference type="EMBL" id="AYV84072.1"/>
    </source>
</evidence>
<reference evidence="1" key="1">
    <citation type="submission" date="2018-10" db="EMBL/GenBank/DDBJ databases">
        <title>Hidden diversity of soil giant viruses.</title>
        <authorList>
            <person name="Schulz F."/>
            <person name="Alteio L."/>
            <person name="Goudeau D."/>
            <person name="Ryan E.M."/>
            <person name="Malmstrom R.R."/>
            <person name="Blanchard J."/>
            <person name="Woyke T."/>
        </authorList>
    </citation>
    <scope>NUCLEOTIDE SEQUENCE</scope>
    <source>
        <strain evidence="1">HYV1</strain>
    </source>
</reference>
<dbReference type="EMBL" id="MK072398">
    <property type="protein sequence ID" value="AYV84072.1"/>
    <property type="molecule type" value="Genomic_DNA"/>
</dbReference>
<name>A0A3G5AAF8_9VIRU</name>
<organism evidence="1">
    <name type="scientific">Hyperionvirus sp</name>
    <dbReference type="NCBI Taxonomy" id="2487770"/>
    <lineage>
        <taxon>Viruses</taxon>
        <taxon>Varidnaviria</taxon>
        <taxon>Bamfordvirae</taxon>
        <taxon>Nucleocytoviricota</taxon>
        <taxon>Megaviricetes</taxon>
        <taxon>Imitervirales</taxon>
        <taxon>Mimiviridae</taxon>
        <taxon>Klosneuvirinae</taxon>
    </lineage>
</organism>
<accession>A0A3G5AAF8</accession>
<proteinExistence type="predicted"/>